<name>A0A0L0P0P2_CANAR</name>
<sequence>MAFTNYVAYCNYQYSNNKMNNDNKKSIMERHFSNIYMVTKIITASKRLY</sequence>
<dbReference type="AlphaFoldDB" id="A0A0L0P0P2"/>
<protein>
    <submittedName>
        <fullName evidence="1">Uncharacterized protein</fullName>
    </submittedName>
</protein>
<proteinExistence type="predicted"/>
<reference evidence="2" key="1">
    <citation type="journal article" date="2015" name="BMC Genomics">
        <title>Draft genome of a commonly misdiagnosed multidrug resistant pathogen Candida auris.</title>
        <authorList>
            <person name="Chatterjee S."/>
            <person name="Alampalli S.V."/>
            <person name="Nageshan R.K."/>
            <person name="Chettiar S.T."/>
            <person name="Joshi S."/>
            <person name="Tatu U.S."/>
        </authorList>
    </citation>
    <scope>NUCLEOTIDE SEQUENCE [LARGE SCALE GENOMIC DNA]</scope>
    <source>
        <strain evidence="2">6684</strain>
    </source>
</reference>
<dbReference type="VEuPathDB" id="FungiDB:QG37_03274"/>
<dbReference type="EMBL" id="LGST01000021">
    <property type="protein sequence ID" value="KND99849.1"/>
    <property type="molecule type" value="Genomic_DNA"/>
</dbReference>
<accession>A0A0L0P0P2</accession>
<evidence type="ECO:0000313" key="1">
    <source>
        <dbReference type="EMBL" id="KND99849.1"/>
    </source>
</evidence>
<organism evidence="1 2">
    <name type="scientific">Candidozyma auris</name>
    <name type="common">Yeast</name>
    <name type="synonym">Candida auris</name>
    <dbReference type="NCBI Taxonomy" id="498019"/>
    <lineage>
        <taxon>Eukaryota</taxon>
        <taxon>Fungi</taxon>
        <taxon>Dikarya</taxon>
        <taxon>Ascomycota</taxon>
        <taxon>Saccharomycotina</taxon>
        <taxon>Pichiomycetes</taxon>
        <taxon>Metschnikowiaceae</taxon>
        <taxon>Candidozyma</taxon>
    </lineage>
</organism>
<dbReference type="Proteomes" id="UP000037122">
    <property type="component" value="Unassembled WGS sequence"/>
</dbReference>
<comment type="caution">
    <text evidence="1">The sequence shown here is derived from an EMBL/GenBank/DDBJ whole genome shotgun (WGS) entry which is preliminary data.</text>
</comment>
<evidence type="ECO:0000313" key="2">
    <source>
        <dbReference type="Proteomes" id="UP000037122"/>
    </source>
</evidence>
<gene>
    <name evidence="1" type="ORF">QG37_03274</name>
</gene>